<geneLocation type="plasmid" evidence="4">
    <name>pMaq22A_1p DNA</name>
</geneLocation>
<protein>
    <submittedName>
        <fullName evidence="3">Transposase</fullName>
    </submittedName>
</protein>
<dbReference type="InterPro" id="IPR002559">
    <property type="entry name" value="Transposase_11"/>
</dbReference>
<evidence type="ECO:0000313" key="4">
    <source>
        <dbReference type="Proteomes" id="UP000061432"/>
    </source>
</evidence>
<dbReference type="PANTHER" id="PTHR30298">
    <property type="entry name" value="H REPEAT-ASSOCIATED PREDICTED TRANSPOSASE"/>
    <property type="match status" value="1"/>
</dbReference>
<evidence type="ECO:0000259" key="2">
    <source>
        <dbReference type="Pfam" id="PF13808"/>
    </source>
</evidence>
<dbReference type="Pfam" id="PF13808">
    <property type="entry name" value="DDE_Tnp_1_assoc"/>
    <property type="match status" value="1"/>
</dbReference>
<sequence length="246" mass="26050">MMILEVGVSEALEVGPASLWEHLAAIPDRRGRKGRQYGLPAILTLSLAAMLSGANDLRAVFRWGRRLPPEALFLLGLERAPCHATYHYFFKALDVAATEAVLGAWVRGAAEPDQGLGHVALDGKRLRGSAGADHDGSGGAHLVAAFAIRLGGVIGQLQVAPDANEITAALTLLKGLPLHGALVTGDAMFCQRAICQGLRDQHGDYLFAVKANQPELMADLALAFGDAFPPGAAQGAQDERRRPPIR</sequence>
<proteinExistence type="predicted"/>
<name>A0A0C6FUX9_9HYPH</name>
<dbReference type="PATRIC" id="fig|270351.10.peg.6427"/>
<dbReference type="KEGG" id="maqu:Maq22A_1p35650"/>
<dbReference type="NCBIfam" id="NF033564">
    <property type="entry name" value="transpos_ISAs1"/>
    <property type="match status" value="1"/>
</dbReference>
<dbReference type="InterPro" id="IPR047647">
    <property type="entry name" value="ISAs1_transpos"/>
</dbReference>
<gene>
    <name evidence="3" type="ORF">Maq22A_1p35650</name>
</gene>
<evidence type="ECO:0000313" key="3">
    <source>
        <dbReference type="EMBL" id="BAQ49359.1"/>
    </source>
</evidence>
<dbReference type="InterPro" id="IPR051698">
    <property type="entry name" value="Transposase_11-like"/>
</dbReference>
<accession>A0A0C6FUX9</accession>
<dbReference type="Proteomes" id="UP000061432">
    <property type="component" value="Plasmid pMaq22A_1p"/>
</dbReference>
<dbReference type="GO" id="GO:0004803">
    <property type="term" value="F:transposase activity"/>
    <property type="evidence" value="ECO:0007669"/>
    <property type="project" value="InterPro"/>
</dbReference>
<dbReference type="AlphaFoldDB" id="A0A0C6FUX9"/>
<dbReference type="PANTHER" id="PTHR30298:SF0">
    <property type="entry name" value="PROTEIN YBFL-RELATED"/>
    <property type="match status" value="1"/>
</dbReference>
<dbReference type="InterPro" id="IPR032806">
    <property type="entry name" value="YbfD_N"/>
</dbReference>
<feature type="domain" description="Transposase IS4-like" evidence="1">
    <location>
        <begin position="117"/>
        <end position="215"/>
    </location>
</feature>
<dbReference type="Pfam" id="PF01609">
    <property type="entry name" value="DDE_Tnp_1"/>
    <property type="match status" value="1"/>
</dbReference>
<dbReference type="GO" id="GO:0003677">
    <property type="term" value="F:DNA binding"/>
    <property type="evidence" value="ECO:0007669"/>
    <property type="project" value="InterPro"/>
</dbReference>
<reference evidence="3 4" key="1">
    <citation type="journal article" date="2015" name="Genome Announc.">
        <title>Complete Genome Sequence of Methylobacterium aquaticum Strain 22A, Isolated from Racomitrium japonicum Moss.</title>
        <authorList>
            <person name="Tani A."/>
            <person name="Ogura Y."/>
            <person name="Hayashi T."/>
            <person name="Kimbara K."/>
        </authorList>
    </citation>
    <scope>NUCLEOTIDE SEQUENCE [LARGE SCALE GENOMIC DNA]</scope>
    <source>
        <strain evidence="3 4">MA-22A</strain>
        <plasmid evidence="4">Plasmid pMaq22A_1p DNA</plasmid>
    </source>
</reference>
<dbReference type="GO" id="GO:0006313">
    <property type="term" value="P:DNA transposition"/>
    <property type="evidence" value="ECO:0007669"/>
    <property type="project" value="InterPro"/>
</dbReference>
<reference evidence="4" key="2">
    <citation type="submission" date="2015-01" db="EMBL/GenBank/DDBJ databases">
        <title>Complete genome sequence of Methylobacterium aquaticum strain 22A.</title>
        <authorList>
            <person name="Tani A."/>
            <person name="Ogura Y."/>
            <person name="Hayashi T."/>
        </authorList>
    </citation>
    <scope>NUCLEOTIDE SEQUENCE [LARGE SCALE GENOMIC DNA]</scope>
    <source>
        <strain evidence="4">MA-22A</strain>
        <plasmid evidence="4">Plasmid pMaq22A_1p DNA</plasmid>
    </source>
</reference>
<organism evidence="3 4">
    <name type="scientific">Methylobacterium aquaticum</name>
    <dbReference type="NCBI Taxonomy" id="270351"/>
    <lineage>
        <taxon>Bacteria</taxon>
        <taxon>Pseudomonadati</taxon>
        <taxon>Pseudomonadota</taxon>
        <taxon>Alphaproteobacteria</taxon>
        <taxon>Hyphomicrobiales</taxon>
        <taxon>Methylobacteriaceae</taxon>
        <taxon>Methylobacterium</taxon>
    </lineage>
</organism>
<dbReference type="EMBL" id="AP014705">
    <property type="protein sequence ID" value="BAQ49359.1"/>
    <property type="molecule type" value="Genomic_DNA"/>
</dbReference>
<feature type="domain" description="H repeat-associated protein N-terminal" evidence="2">
    <location>
        <begin position="20"/>
        <end position="106"/>
    </location>
</feature>
<evidence type="ECO:0000259" key="1">
    <source>
        <dbReference type="Pfam" id="PF01609"/>
    </source>
</evidence>
<keyword evidence="3" id="KW-0614">Plasmid</keyword>